<dbReference type="PANTHER" id="PTHR47019">
    <property type="entry name" value="LIPID II FLIPPASE MURJ"/>
    <property type="match status" value="1"/>
</dbReference>
<accession>A0A2W5HBE1</accession>
<evidence type="ECO:0000256" key="7">
    <source>
        <dbReference type="ARBA" id="ARBA00023136"/>
    </source>
</evidence>
<evidence type="ECO:0000256" key="11">
    <source>
        <dbReference type="PIRNR" id="PIRNR002869"/>
    </source>
</evidence>
<dbReference type="GO" id="GO:0015648">
    <property type="term" value="F:lipid-linked peptidoglycan transporter activity"/>
    <property type="evidence" value="ECO:0007669"/>
    <property type="project" value="UniProtKB-UniRule"/>
</dbReference>
<feature type="transmembrane region" description="Helical" evidence="10">
    <location>
        <begin position="251"/>
        <end position="271"/>
    </location>
</feature>
<dbReference type="PIRSF" id="PIRSF002869">
    <property type="entry name" value="MviN"/>
    <property type="match status" value="1"/>
</dbReference>
<dbReference type="AlphaFoldDB" id="A0A2W5HBE1"/>
<feature type="transmembrane region" description="Helical" evidence="10">
    <location>
        <begin position="134"/>
        <end position="153"/>
    </location>
</feature>
<comment type="caution">
    <text evidence="12">The sequence shown here is derived from an EMBL/GenBank/DDBJ whole genome shotgun (WGS) entry which is preliminary data.</text>
</comment>
<evidence type="ECO:0000256" key="9">
    <source>
        <dbReference type="ARBA" id="ARBA00061532"/>
    </source>
</evidence>
<dbReference type="InterPro" id="IPR004268">
    <property type="entry name" value="MurJ"/>
</dbReference>
<sequence>MKLLKAMATVAGFSMISRVTGMVRDIMMAGFMGAGPLSDAFFVALKLPNMFRRITAEGAFTVSFVPLYSKTTELEGEQAAGEFAGKTFSMMALILSVFSILMMIFMPWVIKLIAPGFEVGEERFQPAVDMTQITFPYLLLMSLTALFGGMLNVHHKFGPFAAAPIFFNICAISAILIGHYFFADPVSAIPYAMAWGVTLSGFIQLWMMIHYVRKYKISYSWQGFVWDEKIKKIFKLMGPGFVGSGILQINIFIDTLFASLLPIGAISYLYYADRLQQLPLGIIGLAVGAAILPMLSRSIASGNIQQSRELFNRSLEYTYIIALPAAVALLIIPIPIVALILERGAFTQADTITTSYVVMGYAVGLPAYIAGKVFASIFWAQGDTMTPVKISIANSLLNTALCFAFIKLTPLGISGIALATGLSGWLQLILYSRKLKGIEIAAYDEQFKNAFPQICLSACAMAIVLAGLGYVLKDYFHGHTLAKLISVAALISAGGVTYIGAIWYFGIVKIEEIKKLLNRKRLKDETNPIGDAADE</sequence>
<dbReference type="Proteomes" id="UP000249739">
    <property type="component" value="Unassembled WGS sequence"/>
</dbReference>
<feature type="transmembrane region" description="Helical" evidence="10">
    <location>
        <begin position="317"/>
        <end position="341"/>
    </location>
</feature>
<evidence type="ECO:0000256" key="2">
    <source>
        <dbReference type="ARBA" id="ARBA00022475"/>
    </source>
</evidence>
<feature type="transmembrane region" description="Helical" evidence="10">
    <location>
        <begin position="160"/>
        <end position="182"/>
    </location>
</feature>
<keyword evidence="6 10" id="KW-1133">Transmembrane helix</keyword>
<feature type="transmembrane region" description="Helical" evidence="10">
    <location>
        <begin position="92"/>
        <end position="114"/>
    </location>
</feature>
<dbReference type="InterPro" id="IPR051050">
    <property type="entry name" value="Lipid_II_flippase_MurJ/MviN"/>
</dbReference>
<keyword evidence="4 10" id="KW-0133">Cell shape</keyword>
<evidence type="ECO:0000256" key="10">
    <source>
        <dbReference type="HAMAP-Rule" id="MF_02078"/>
    </source>
</evidence>
<evidence type="ECO:0000313" key="13">
    <source>
        <dbReference type="Proteomes" id="UP000249739"/>
    </source>
</evidence>
<feature type="transmembrane region" description="Helical" evidence="10">
    <location>
        <begin position="188"/>
        <end position="209"/>
    </location>
</feature>
<dbReference type="GO" id="GO:0008360">
    <property type="term" value="P:regulation of cell shape"/>
    <property type="evidence" value="ECO:0007669"/>
    <property type="project" value="UniProtKB-UniRule"/>
</dbReference>
<feature type="transmembrane region" description="Helical" evidence="10">
    <location>
        <begin position="451"/>
        <end position="472"/>
    </location>
</feature>
<keyword evidence="10 11" id="KW-0961">Cell wall biogenesis/degradation</keyword>
<comment type="subcellular location">
    <subcellularLocation>
        <location evidence="1 10">Cell membrane</location>
        <topology evidence="1 10">Multi-pass membrane protein</topology>
    </subcellularLocation>
</comment>
<protein>
    <recommendedName>
        <fullName evidence="10">Probable lipid II flippase MurJ</fullName>
    </recommendedName>
</protein>
<evidence type="ECO:0000256" key="4">
    <source>
        <dbReference type="ARBA" id="ARBA00022960"/>
    </source>
</evidence>
<reference evidence="12 13" key="1">
    <citation type="submission" date="2017-08" db="EMBL/GenBank/DDBJ databases">
        <title>Infants hospitalized years apart are colonized by the same room-sourced microbial strains.</title>
        <authorList>
            <person name="Brooks B."/>
            <person name="Olm M.R."/>
            <person name="Firek B.A."/>
            <person name="Baker R."/>
            <person name="Thomas B.C."/>
            <person name="Morowitz M.J."/>
            <person name="Banfield J.F."/>
        </authorList>
    </citation>
    <scope>NUCLEOTIDE SEQUENCE [LARGE SCALE GENOMIC DNA]</scope>
    <source>
        <strain evidence="12">S2_006_000_R2_64</strain>
    </source>
</reference>
<dbReference type="GO" id="GO:0009252">
    <property type="term" value="P:peptidoglycan biosynthetic process"/>
    <property type="evidence" value="ECO:0007669"/>
    <property type="project" value="UniProtKB-UniRule"/>
</dbReference>
<gene>
    <name evidence="12" type="primary">mviN</name>
    <name evidence="10" type="synonym">murJ</name>
    <name evidence="12" type="ORF">DI586_07000</name>
</gene>
<feature type="transmembrane region" description="Helical" evidence="10">
    <location>
        <begin position="361"/>
        <end position="380"/>
    </location>
</feature>
<keyword evidence="2 10" id="KW-1003">Cell membrane</keyword>
<feature type="transmembrane region" description="Helical" evidence="10">
    <location>
        <begin position="26"/>
        <end position="45"/>
    </location>
</feature>
<dbReference type="CDD" id="cd13123">
    <property type="entry name" value="MATE_MurJ_like"/>
    <property type="match status" value="1"/>
</dbReference>
<evidence type="ECO:0000256" key="6">
    <source>
        <dbReference type="ARBA" id="ARBA00022989"/>
    </source>
</evidence>
<name>A0A2W5HBE1_9BACT</name>
<keyword evidence="7 10" id="KW-0472">Membrane</keyword>
<evidence type="ECO:0000256" key="5">
    <source>
        <dbReference type="ARBA" id="ARBA00022984"/>
    </source>
</evidence>
<dbReference type="GO" id="GO:0071555">
    <property type="term" value="P:cell wall organization"/>
    <property type="evidence" value="ECO:0007669"/>
    <property type="project" value="UniProtKB-UniRule"/>
</dbReference>
<comment type="function">
    <text evidence="8 10 11">Involved in peptidoglycan biosynthesis. Transports lipid-linked peptidoglycan precursors from the inner to the outer leaflet of the cytoplasmic membrane.</text>
</comment>
<feature type="transmembrane region" description="Helical" evidence="10">
    <location>
        <begin position="484"/>
        <end position="505"/>
    </location>
</feature>
<comment type="similarity">
    <text evidence="9 10 11">Belongs to the MurJ/MviN family.</text>
</comment>
<keyword evidence="10 11" id="KW-0813">Transport</keyword>
<dbReference type="PANTHER" id="PTHR47019:SF1">
    <property type="entry name" value="LIPID II FLIPPASE MURJ"/>
    <property type="match status" value="1"/>
</dbReference>
<dbReference type="UniPathway" id="UPA00219"/>
<dbReference type="HAMAP" id="MF_02078">
    <property type="entry name" value="MurJ_MviN"/>
    <property type="match status" value="1"/>
</dbReference>
<comment type="pathway">
    <text evidence="10">Cell wall biogenesis; peptidoglycan biosynthesis.</text>
</comment>
<dbReference type="NCBIfam" id="TIGR01695">
    <property type="entry name" value="murJ_mviN"/>
    <property type="match status" value="1"/>
</dbReference>
<keyword evidence="5 10" id="KW-0573">Peptidoglycan synthesis</keyword>
<evidence type="ECO:0000256" key="8">
    <source>
        <dbReference type="ARBA" id="ARBA00060041"/>
    </source>
</evidence>
<proteinExistence type="inferred from homology"/>
<dbReference type="Pfam" id="PF03023">
    <property type="entry name" value="MurJ"/>
    <property type="match status" value="1"/>
</dbReference>
<evidence type="ECO:0000256" key="3">
    <source>
        <dbReference type="ARBA" id="ARBA00022692"/>
    </source>
</evidence>
<dbReference type="EMBL" id="QFOT01000071">
    <property type="protein sequence ID" value="PZP55406.1"/>
    <property type="molecule type" value="Genomic_DNA"/>
</dbReference>
<evidence type="ECO:0000313" key="12">
    <source>
        <dbReference type="EMBL" id="PZP55406.1"/>
    </source>
</evidence>
<dbReference type="PRINTS" id="PR01806">
    <property type="entry name" value="VIRFACTRMVIN"/>
</dbReference>
<evidence type="ECO:0000256" key="1">
    <source>
        <dbReference type="ARBA" id="ARBA00004651"/>
    </source>
</evidence>
<dbReference type="GO" id="GO:0034204">
    <property type="term" value="P:lipid translocation"/>
    <property type="evidence" value="ECO:0007669"/>
    <property type="project" value="TreeGrafter"/>
</dbReference>
<feature type="transmembrane region" description="Helical" evidence="10">
    <location>
        <begin position="277"/>
        <end position="296"/>
    </location>
</feature>
<comment type="caution">
    <text evidence="10">Lacks conserved residue(s) required for the propagation of feature annotation.</text>
</comment>
<organism evidence="12 13">
    <name type="scientific">Micavibrio aeruginosavorus</name>
    <dbReference type="NCBI Taxonomy" id="349221"/>
    <lineage>
        <taxon>Bacteria</taxon>
        <taxon>Pseudomonadati</taxon>
        <taxon>Bdellovibrionota</taxon>
        <taxon>Bdellovibrionia</taxon>
        <taxon>Bdellovibrionales</taxon>
        <taxon>Pseudobdellovibrionaceae</taxon>
        <taxon>Micavibrio</taxon>
    </lineage>
</organism>
<dbReference type="GO" id="GO:0005886">
    <property type="term" value="C:plasma membrane"/>
    <property type="evidence" value="ECO:0007669"/>
    <property type="project" value="UniProtKB-SubCell"/>
</dbReference>
<keyword evidence="3 10" id="KW-0812">Transmembrane</keyword>